<reference evidence="1 2" key="1">
    <citation type="submission" date="2014-03" db="EMBL/GenBank/DDBJ databases">
        <authorList>
            <person name="Yoder B.A."/>
            <person name="Colicchio M.A."/>
            <person name="Schafer C.E."/>
            <person name="Abrahim M.R."/>
            <person name="Adkins N.L."/>
            <person name="Burke K.A."/>
            <person name="Churilla B.M."/>
            <person name="Cohen K.L."/>
            <person name="Fasoranti T.O."/>
            <person name="Genkil J.S."/>
            <person name="Kramer Z.J."/>
            <person name="Prout A.K."/>
            <person name="Schwarz A.G."/>
            <person name="Tish M."/>
            <person name="Vispute N."/>
            <person name="Wilkes K.E."/>
            <person name="Williams C.R."/>
            <person name="Xiao X."/>
            <person name="Yu V.J."/>
            <person name="Lapin J.S."/>
            <person name="Ott C.T."/>
            <person name="Walburn T.D."/>
            <person name="Bradley K.W."/>
            <person name="Clarke D.Q."/>
            <person name="Lewis M.F."/>
            <person name="Barker L.P."/>
            <person name="Bailey C."/>
            <person name="Asai D.J."/>
            <person name="Bowman C.A."/>
            <person name="Russell D.A."/>
            <person name="Pope W.H."/>
            <person name="Jacobs-Sera D."/>
            <person name="Hendrix R.W."/>
            <person name="Hatfull G.F."/>
        </authorList>
    </citation>
    <scope>NUCLEOTIDE SEQUENCE [LARGE SCALE GENOMIC DNA]</scope>
</reference>
<organism evidence="1 2">
    <name type="scientific">Mycobacterium phage Gaia</name>
    <dbReference type="NCBI Taxonomy" id="1486472"/>
    <lineage>
        <taxon>Viruses</taxon>
        <taxon>Duplodnaviria</taxon>
        <taxon>Heunggongvirae</taxon>
        <taxon>Uroviricota</taxon>
        <taxon>Caudoviricetes</taxon>
        <taxon>Gaiavirus</taxon>
        <taxon>Gaiavirus gaia</taxon>
    </lineage>
</organism>
<protein>
    <submittedName>
        <fullName evidence="1">Uncharacterized protein</fullName>
    </submittedName>
</protein>
<dbReference type="EMBL" id="KJ567043">
    <property type="protein sequence ID" value="AID58919.1"/>
    <property type="molecule type" value="Genomic_DNA"/>
</dbReference>
<accession>A0A068F2I0</accession>
<dbReference type="RefSeq" id="YP_009124842.1">
    <property type="nucleotide sequence ID" value="NC_026590.1"/>
</dbReference>
<dbReference type="Proteomes" id="UP000027491">
    <property type="component" value="Segment"/>
</dbReference>
<dbReference type="KEGG" id="vg:23679606"/>
<sequence length="93" mass="10186">MTESLIAEVRAALTHKVPGVGDVPAFNIRAELASRLLAALVESETDRADAIASANDWAELYADVCDERDAYKLEIERLRAMQRLDVKSPSTGQ</sequence>
<evidence type="ECO:0000313" key="1">
    <source>
        <dbReference type="EMBL" id="AID58919.1"/>
    </source>
</evidence>
<gene>
    <name evidence="1" type="primary">100</name>
    <name evidence="1" type="ORF">PBI_GAIA_100</name>
</gene>
<proteinExistence type="predicted"/>
<evidence type="ECO:0000313" key="2">
    <source>
        <dbReference type="Proteomes" id="UP000027491"/>
    </source>
</evidence>
<dbReference type="GeneID" id="23679606"/>
<name>A0A068F2I0_9CAUD</name>
<keyword evidence="2" id="KW-1185">Reference proteome</keyword>